<reference evidence="1 2" key="1">
    <citation type="submission" date="2022-04" db="EMBL/GenBank/DDBJ databases">
        <title>Spirosoma sp. strain RP8 genome sequencing and assembly.</title>
        <authorList>
            <person name="Jung Y."/>
        </authorList>
    </citation>
    <scope>NUCLEOTIDE SEQUENCE [LARGE SCALE GENOMIC DNA]</scope>
    <source>
        <strain evidence="1 2">RP8</strain>
    </source>
</reference>
<dbReference type="Proteomes" id="UP001202180">
    <property type="component" value="Unassembled WGS sequence"/>
</dbReference>
<organism evidence="1 2">
    <name type="scientific">Spirosoma liriopis</name>
    <dbReference type="NCBI Taxonomy" id="2937440"/>
    <lineage>
        <taxon>Bacteria</taxon>
        <taxon>Pseudomonadati</taxon>
        <taxon>Bacteroidota</taxon>
        <taxon>Cytophagia</taxon>
        <taxon>Cytophagales</taxon>
        <taxon>Cytophagaceae</taxon>
        <taxon>Spirosoma</taxon>
    </lineage>
</organism>
<evidence type="ECO:0000313" key="2">
    <source>
        <dbReference type="Proteomes" id="UP001202180"/>
    </source>
</evidence>
<sequence>MNQKLVIQEVEDIISQIWLTIDRWMNTGDKLISSEKSVVFNFAWELQKTCQNRIELIDFETNLFHDFSDGQFLDLFILYRRGDQLVRIGIEFKYPNKKKNNSGQTQVRPKIINDIKRLTWLVANRGIDLGCFLCVTNEKDYVNQGNYKKNTDFLTHHGLTYVKDSLLPANELYKEPVRAITNITFNWNHIQKTQKKYEIVGAVYSFLQPIFIRSNELESGTNF</sequence>
<protein>
    <recommendedName>
        <fullName evidence="3">Restriction endonuclease</fullName>
    </recommendedName>
</protein>
<gene>
    <name evidence="1" type="ORF">M0L20_27155</name>
</gene>
<comment type="caution">
    <text evidence="1">The sequence shown here is derived from an EMBL/GenBank/DDBJ whole genome shotgun (WGS) entry which is preliminary data.</text>
</comment>
<accession>A0ABT0HTQ0</accession>
<dbReference type="RefSeq" id="WP_248480343.1">
    <property type="nucleotide sequence ID" value="NZ_JALPRF010000009.1"/>
</dbReference>
<name>A0ABT0HTQ0_9BACT</name>
<dbReference type="EMBL" id="JALPRF010000009">
    <property type="protein sequence ID" value="MCK8495574.1"/>
    <property type="molecule type" value="Genomic_DNA"/>
</dbReference>
<evidence type="ECO:0000313" key="1">
    <source>
        <dbReference type="EMBL" id="MCK8495574.1"/>
    </source>
</evidence>
<evidence type="ECO:0008006" key="3">
    <source>
        <dbReference type="Google" id="ProtNLM"/>
    </source>
</evidence>
<keyword evidence="2" id="KW-1185">Reference proteome</keyword>
<proteinExistence type="predicted"/>